<keyword evidence="1" id="KW-1133">Transmembrane helix</keyword>
<feature type="transmembrane region" description="Helical" evidence="1">
    <location>
        <begin position="88"/>
        <end position="110"/>
    </location>
</feature>
<dbReference type="RefSeq" id="WP_118642804.1">
    <property type="nucleotide sequence ID" value="NZ_CP060635.1"/>
</dbReference>
<keyword evidence="1" id="KW-0472">Membrane</keyword>
<evidence type="ECO:0000256" key="1">
    <source>
        <dbReference type="SAM" id="Phobius"/>
    </source>
</evidence>
<reference evidence="2 3" key="1">
    <citation type="submission" date="2020-08" db="EMBL/GenBank/DDBJ databases">
        <authorList>
            <person name="Liu C."/>
            <person name="Sun Q."/>
        </authorList>
    </citation>
    <scope>NUCLEOTIDE SEQUENCE [LARGE SCALE GENOMIC DNA]</scope>
    <source>
        <strain evidence="2 3">NSJ-29</strain>
    </source>
</reference>
<protein>
    <submittedName>
        <fullName evidence="2">Sporulation protein YqfD</fullName>
    </submittedName>
</protein>
<evidence type="ECO:0000313" key="3">
    <source>
        <dbReference type="Proteomes" id="UP000515860"/>
    </source>
</evidence>
<sequence length="410" mass="46791">MNRWMRFLRGYVTLLLIGKEPERFLNLCSANGIVIWELLHRDEGYQMKMSVGDYFRLQPLCRKTRSRIRILQKRGMPFFFQKSRKRKAFFLGVLLFVGLLYLLSCFIWNIHVDGNYANSTYSILEFLETRGIRHGIPKSRVDCAEIAAAIREEFSNVTWVSAKMEGTRLILELKENVDGYRADESPAEDQSPCDLVAAEDGVIVSIFTRTGVPQVRTGDSCKKGDILVSGKIPVNDDSGETIRNEYVRSDADIIIESSQYYYDEFSLKHTVRTYEEKTRTAPFLQLFNYRLNLGGSMEDGSCDYLVKEHEVYLTENFVLPILYGTVEVLPYSETQATYTEEEARALAQQRLEQFCGQLEKSGVEISENNVTIELSGSKCITKGTLSVRKQAVDKTPCTIEELIPPGKEES</sequence>
<keyword evidence="3" id="KW-1185">Reference proteome</keyword>
<dbReference type="Proteomes" id="UP000515860">
    <property type="component" value="Chromosome"/>
</dbReference>
<dbReference type="EMBL" id="CP060635">
    <property type="protein sequence ID" value="QNM09546.1"/>
    <property type="molecule type" value="Genomic_DNA"/>
</dbReference>
<proteinExistence type="predicted"/>
<keyword evidence="1" id="KW-0812">Transmembrane</keyword>
<accession>A0A7G9GFG4</accession>
<organism evidence="2 3">
    <name type="scientific">Wansuia hejianensis</name>
    <dbReference type="NCBI Taxonomy" id="2763667"/>
    <lineage>
        <taxon>Bacteria</taxon>
        <taxon>Bacillati</taxon>
        <taxon>Bacillota</taxon>
        <taxon>Clostridia</taxon>
        <taxon>Lachnospirales</taxon>
        <taxon>Lachnospiraceae</taxon>
        <taxon>Wansuia</taxon>
    </lineage>
</organism>
<gene>
    <name evidence="2" type="ORF">H9Q79_04455</name>
</gene>
<dbReference type="AlphaFoldDB" id="A0A7G9GFG4"/>
<dbReference type="KEGG" id="whj:H9Q79_04455"/>
<evidence type="ECO:0000313" key="2">
    <source>
        <dbReference type="EMBL" id="QNM09546.1"/>
    </source>
</evidence>
<dbReference type="InterPro" id="IPR010690">
    <property type="entry name" value="YqfD"/>
</dbReference>
<dbReference type="Pfam" id="PF06898">
    <property type="entry name" value="YqfD"/>
    <property type="match status" value="1"/>
</dbReference>
<name>A0A7G9GFG4_9FIRM</name>